<reference evidence="1" key="1">
    <citation type="journal article" date="2020" name="New Phytol.">
        <title>Comparative genomics reveals dynamic genome evolution in host specialist ectomycorrhizal fungi.</title>
        <authorList>
            <person name="Lofgren L.A."/>
            <person name="Nguyen N.H."/>
            <person name="Vilgalys R."/>
            <person name="Ruytinx J."/>
            <person name="Liao H.L."/>
            <person name="Branco S."/>
            <person name="Kuo A."/>
            <person name="LaButti K."/>
            <person name="Lipzen A."/>
            <person name="Andreopoulos W."/>
            <person name="Pangilinan J."/>
            <person name="Riley R."/>
            <person name="Hundley H."/>
            <person name="Na H."/>
            <person name="Barry K."/>
            <person name="Grigoriev I.V."/>
            <person name="Stajich J.E."/>
            <person name="Kennedy P.G."/>
        </authorList>
    </citation>
    <scope>NUCLEOTIDE SEQUENCE</scope>
    <source>
        <strain evidence="1">DOB743</strain>
    </source>
</reference>
<accession>A0A9P6ZKM4</accession>
<dbReference type="Proteomes" id="UP000714275">
    <property type="component" value="Unassembled WGS sequence"/>
</dbReference>
<keyword evidence="2" id="KW-1185">Reference proteome</keyword>
<dbReference type="EMBL" id="JABBWD010000067">
    <property type="protein sequence ID" value="KAG1770164.1"/>
    <property type="molecule type" value="Genomic_DNA"/>
</dbReference>
<protein>
    <submittedName>
        <fullName evidence="1">Uncharacterized protein</fullName>
    </submittedName>
</protein>
<name>A0A9P6ZKM4_9AGAM</name>
<organism evidence="1 2">
    <name type="scientific">Suillus placidus</name>
    <dbReference type="NCBI Taxonomy" id="48579"/>
    <lineage>
        <taxon>Eukaryota</taxon>
        <taxon>Fungi</taxon>
        <taxon>Dikarya</taxon>
        <taxon>Basidiomycota</taxon>
        <taxon>Agaricomycotina</taxon>
        <taxon>Agaricomycetes</taxon>
        <taxon>Agaricomycetidae</taxon>
        <taxon>Boletales</taxon>
        <taxon>Suillineae</taxon>
        <taxon>Suillaceae</taxon>
        <taxon>Suillus</taxon>
    </lineage>
</organism>
<gene>
    <name evidence="1" type="ORF">EV702DRAFT_1049481</name>
</gene>
<comment type="caution">
    <text evidence="1">The sequence shown here is derived from an EMBL/GenBank/DDBJ whole genome shotgun (WGS) entry which is preliminary data.</text>
</comment>
<evidence type="ECO:0000313" key="1">
    <source>
        <dbReference type="EMBL" id="KAG1770164.1"/>
    </source>
</evidence>
<proteinExistence type="predicted"/>
<dbReference type="AlphaFoldDB" id="A0A9P6ZKM4"/>
<dbReference type="OrthoDB" id="2634224at2759"/>
<evidence type="ECO:0000313" key="2">
    <source>
        <dbReference type="Proteomes" id="UP000714275"/>
    </source>
</evidence>
<sequence>MANWTHVFKGVWDEHKVAYVSAKGNTAKRAMILKSIKDTIVETDQAKDPSTKLPDKNFWKYDKKQYDTSDLRSMGTWTKLVQSWYNALSLNVLEELRLATERKIPQPTPEENYGGLHNDGRKNYGWESCPRKSKKTFTLAFKENKKWAGESQDRLADWLNEAEYSLDPEDQSDEDNEKLPNFTVHVNDEGYPCLLTGFESLMLKNQQKVV</sequence>